<evidence type="ECO:0000259" key="6">
    <source>
        <dbReference type="Pfam" id="PF20209"/>
    </source>
</evidence>
<dbReference type="InParanoid" id="A0A671TNY8"/>
<dbReference type="GO" id="GO:0016787">
    <property type="term" value="F:hydrolase activity"/>
    <property type="evidence" value="ECO:0007669"/>
    <property type="project" value="UniProtKB-KW"/>
</dbReference>
<dbReference type="Pfam" id="PF03372">
    <property type="entry name" value="Exo_endo_phos"/>
    <property type="match status" value="1"/>
</dbReference>
<evidence type="ECO:0000259" key="3">
    <source>
        <dbReference type="Pfam" id="PF03372"/>
    </source>
</evidence>
<protein>
    <recommendedName>
        <fullName evidence="1">ATP-dependent DNA helicase</fullName>
        <ecNumber evidence="1">5.6.2.3</ecNumber>
    </recommendedName>
</protein>
<dbReference type="GO" id="GO:0000723">
    <property type="term" value="P:telomere maintenance"/>
    <property type="evidence" value="ECO:0007669"/>
    <property type="project" value="InterPro"/>
</dbReference>
<keyword evidence="1" id="KW-0233">DNA recombination</keyword>
<feature type="domain" description="DNA helicase Pif1-like DEAD-box helicase" evidence="4">
    <location>
        <begin position="1508"/>
        <end position="1712"/>
    </location>
</feature>
<evidence type="ECO:0000313" key="8">
    <source>
        <dbReference type="Proteomes" id="UP000472265"/>
    </source>
</evidence>
<dbReference type="Gene3D" id="3.90.70.120">
    <property type="match status" value="1"/>
</dbReference>
<feature type="compositionally biased region" description="Basic and acidic residues" evidence="2">
    <location>
        <begin position="223"/>
        <end position="234"/>
    </location>
</feature>
<organism evidence="7 8">
    <name type="scientific">Sparus aurata</name>
    <name type="common">Gilthead sea bream</name>
    <dbReference type="NCBI Taxonomy" id="8175"/>
    <lineage>
        <taxon>Eukaryota</taxon>
        <taxon>Metazoa</taxon>
        <taxon>Chordata</taxon>
        <taxon>Craniata</taxon>
        <taxon>Vertebrata</taxon>
        <taxon>Euteleostomi</taxon>
        <taxon>Actinopterygii</taxon>
        <taxon>Neopterygii</taxon>
        <taxon>Teleostei</taxon>
        <taxon>Neoteleostei</taxon>
        <taxon>Acanthomorphata</taxon>
        <taxon>Eupercaria</taxon>
        <taxon>Spariformes</taxon>
        <taxon>Sparidae</taxon>
        <taxon>Sparus</taxon>
    </lineage>
</organism>
<dbReference type="SUPFAM" id="SSF52540">
    <property type="entry name" value="P-loop containing nucleoside triphosphate hydrolases"/>
    <property type="match status" value="2"/>
</dbReference>
<feature type="domain" description="Endonuclease/exonuclease/phosphatase" evidence="3">
    <location>
        <begin position="2018"/>
        <end position="2192"/>
    </location>
</feature>
<feature type="compositionally biased region" description="Acidic residues" evidence="2">
    <location>
        <begin position="717"/>
        <end position="730"/>
    </location>
</feature>
<reference evidence="7" key="1">
    <citation type="submission" date="2021-04" db="EMBL/GenBank/DDBJ databases">
        <authorList>
            <consortium name="Wellcome Sanger Institute Data Sharing"/>
        </authorList>
    </citation>
    <scope>NUCLEOTIDE SEQUENCE [LARGE SCALE GENOMIC DNA]</scope>
</reference>
<dbReference type="InterPro" id="IPR025476">
    <property type="entry name" value="Helitron_helicase-like"/>
</dbReference>
<keyword evidence="1" id="KW-0234">DNA repair</keyword>
<dbReference type="GO" id="GO:0006281">
    <property type="term" value="P:DNA repair"/>
    <property type="evidence" value="ECO:0007669"/>
    <property type="project" value="UniProtKB-KW"/>
</dbReference>
<evidence type="ECO:0000256" key="2">
    <source>
        <dbReference type="SAM" id="MobiDB-lite"/>
    </source>
</evidence>
<evidence type="ECO:0000313" key="7">
    <source>
        <dbReference type="Ensembl" id="ENSSAUP00010002965.1"/>
    </source>
</evidence>
<proteinExistence type="inferred from homology"/>
<feature type="compositionally biased region" description="Polar residues" evidence="2">
    <location>
        <begin position="192"/>
        <end position="221"/>
    </location>
</feature>
<feature type="region of interest" description="Disordered" evidence="2">
    <location>
        <begin position="187"/>
        <end position="282"/>
    </location>
</feature>
<dbReference type="InterPro" id="IPR005135">
    <property type="entry name" value="Endo/exonuclease/phosphatase"/>
</dbReference>
<evidence type="ECO:0000259" key="4">
    <source>
        <dbReference type="Pfam" id="PF05970"/>
    </source>
</evidence>
<dbReference type="InterPro" id="IPR051055">
    <property type="entry name" value="PIF1_helicase"/>
</dbReference>
<dbReference type="OMA" id="IKAGPTF"/>
<dbReference type="InterPro" id="IPR027417">
    <property type="entry name" value="P-loop_NTPase"/>
</dbReference>
<feature type="region of interest" description="Disordered" evidence="2">
    <location>
        <begin position="716"/>
        <end position="739"/>
    </location>
</feature>
<dbReference type="PANTHER" id="PTHR47642:SF5">
    <property type="entry name" value="ATP-DEPENDENT DNA HELICASE"/>
    <property type="match status" value="1"/>
</dbReference>
<comment type="cofactor">
    <cofactor evidence="1">
        <name>Mg(2+)</name>
        <dbReference type="ChEBI" id="CHEBI:18420"/>
    </cofactor>
</comment>
<dbReference type="Gene3D" id="3.60.10.10">
    <property type="entry name" value="Endonuclease/exonuclease/phosphatase"/>
    <property type="match status" value="1"/>
</dbReference>
<comment type="catalytic activity">
    <reaction evidence="1">
        <text>ATP + H2O = ADP + phosphate + H(+)</text>
        <dbReference type="Rhea" id="RHEA:13065"/>
        <dbReference type="ChEBI" id="CHEBI:15377"/>
        <dbReference type="ChEBI" id="CHEBI:15378"/>
        <dbReference type="ChEBI" id="CHEBI:30616"/>
        <dbReference type="ChEBI" id="CHEBI:43474"/>
        <dbReference type="ChEBI" id="CHEBI:456216"/>
        <dbReference type="EC" id="5.6.2.3"/>
    </reaction>
</comment>
<dbReference type="GO" id="GO:0043139">
    <property type="term" value="F:5'-3' DNA helicase activity"/>
    <property type="evidence" value="ECO:0007669"/>
    <property type="project" value="UniProtKB-EC"/>
</dbReference>
<dbReference type="PANTHER" id="PTHR47642">
    <property type="entry name" value="ATP-DEPENDENT DNA HELICASE"/>
    <property type="match status" value="1"/>
</dbReference>
<reference evidence="7" key="3">
    <citation type="submission" date="2025-09" db="UniProtKB">
        <authorList>
            <consortium name="Ensembl"/>
        </authorList>
    </citation>
    <scope>IDENTIFICATION</scope>
</reference>
<keyword evidence="1" id="KW-0378">Hydrolase</keyword>
<feature type="compositionally biased region" description="Basic and acidic residues" evidence="2">
    <location>
        <begin position="251"/>
        <end position="265"/>
    </location>
</feature>
<dbReference type="SUPFAM" id="SSF56219">
    <property type="entry name" value="DNase I-like"/>
    <property type="match status" value="1"/>
</dbReference>
<accession>A0A671TNY8</accession>
<dbReference type="EC" id="5.6.2.3" evidence="1"/>
<keyword evidence="1" id="KW-0547">Nucleotide-binding</keyword>
<dbReference type="GO" id="GO:0006310">
    <property type="term" value="P:DNA recombination"/>
    <property type="evidence" value="ECO:0007669"/>
    <property type="project" value="UniProtKB-KW"/>
</dbReference>
<reference evidence="7" key="2">
    <citation type="submission" date="2025-08" db="UniProtKB">
        <authorList>
            <consortium name="Ensembl"/>
        </authorList>
    </citation>
    <scope>IDENTIFICATION</scope>
</reference>
<evidence type="ECO:0000256" key="1">
    <source>
        <dbReference type="RuleBase" id="RU363044"/>
    </source>
</evidence>
<dbReference type="Pfam" id="PF05970">
    <property type="entry name" value="PIF1"/>
    <property type="match status" value="1"/>
</dbReference>
<dbReference type="GeneTree" id="ENSGT00940000164296"/>
<feature type="domain" description="DUF6570" evidence="6">
    <location>
        <begin position="523"/>
        <end position="648"/>
    </location>
</feature>
<evidence type="ECO:0000259" key="5">
    <source>
        <dbReference type="Pfam" id="PF14214"/>
    </source>
</evidence>
<dbReference type="Ensembl" id="ENSSAUT00010003154.1">
    <property type="protein sequence ID" value="ENSSAUP00010002965.1"/>
    <property type="gene ID" value="ENSSAUG00010001500.1"/>
</dbReference>
<dbReference type="InterPro" id="IPR036691">
    <property type="entry name" value="Endo/exonu/phosph_ase_sf"/>
</dbReference>
<feature type="domain" description="Helitron helicase-like" evidence="5">
    <location>
        <begin position="809"/>
        <end position="1007"/>
    </location>
</feature>
<dbReference type="InterPro" id="IPR046700">
    <property type="entry name" value="DUF6570"/>
</dbReference>
<keyword evidence="1" id="KW-0227">DNA damage</keyword>
<keyword evidence="8" id="KW-1185">Reference proteome</keyword>
<dbReference type="InterPro" id="IPR010285">
    <property type="entry name" value="DNA_helicase_pif1-like_DEAD"/>
</dbReference>
<comment type="similarity">
    <text evidence="1">Belongs to the helicase family.</text>
</comment>
<sequence>MEILSKYGMFGEPLPGAVDDFLDLEAGLACLLTEVQYALLMMTSLCIAVFRTRSGRYGFFDPHSRTAKGLPVSLGSFMAGKAVMLTFPRLSDMIDRLMKQHKLMDTHSSSRYELKPVEFYSVNTTNLSNAILDTHSPPNAETAATSTAVLEDGLQKESSLSAPRLTTVVTDVCNNTVNEACTYMETEPEPLSQLTLNSDTSHDAPQNESNSSAPTIDTMVSDSDLHDRGKISKEARKKHKRRLLCPGKVSQRKENQKRKEKEKYASNKTFRAKKKSSANRQYCDEELRQRKQEHFRNCYRTKPELRQKKRNYIRTTYREDPSFKQKQKNYITRKYRKSPQFREKQREYITSKYENETLFKEKQREYIRRKYKNDSQFREKQKQLMRQRMRERRNTNLVFRSMNKIRCAMKIIRKYRQIHTQAHENDREFENPLINEAISVFRSQIKAGPTFCCTVCHKASFPNQVQRCTRSNYVKNPDVVEACLTGKYVHVCDDNCRNEQCKVPDERKTEWICHTCHSHLKNGAMPSLAVANNLELTDIPPVLCDLNIMERHLIAKCITFAKIIPLPKGRQQCIRGNVVCVPSQIEETVNALPRLRSESQVLRVKLKRRLCYRGHQLFQTVTWSKLVRALNELKQIHPQYKDITIRDEAELCDPTLPDEDDDDDDDDDDVNVAMEDVDYDEDDLMEIDMCERNALCEAENGPENEVDNNEQVICDDSQPEEQNDDPEQEGDMPNGGLALESCLQPRDVSEDILCFSEGIYSVAPAEGNSPVSFFKTPKLEAMAFPVQFPTGQNTLDEQRLIKITPSGYFKTRLLGVDDRFARDTNYLFFAQFVTEIHLATSSMTIQLRKGKPFTRDGRKITSGMLQDKREVERLVRNKDAVRFMQPLRGTPAYWEKTTRDLFAMIRQLGTPTFFCTFSAAEMRWPEVIEAIKCQQGEEVDFDELDWPTKCEILRSNPVTTMRMFDKRVEALYRDLILSPAQPLGKVVDYFYRVEFQHRGSPHIHCLLWVEGAPIFEEDDDRTICDFVNKYISAQLPDPVTQPDLYQKVTEVQMHSKNHTRTCFRSASSGCRFGFPQPPSRRTMITRPGDKDDPEKLAEAKEKLRPLNLLLNEAETASLSLDQLLARCDLTLSEYEKYLHVMKQSNAVILRRDPKDCWVNPYNAALLSAWDANIDVQFILNYYSLINYICTYICKSENSVSEYLKTLIENSNRENVNECDEMREIMQAYSKKREVSAQEAVTRACGIKMKKCSRGVIFIPTDDNPVKMSRPMSDLQNTTSECVHVWMTSLTDKYKARPETPEFEEMCMADFASTCRLVYGQQTKGKKVCPLLNGMGYVQRRETDKPAIIRFHRTSQEKYPEKFYGTLLKLYVPYRSDDELKPAFLPTYESFYERGRVQLPGANRPESVQRIVKRNREKYEQNSEEIESAIEEFEQNRGVIDEWCNLAPESEVVRLECIEELEARAPDHENVQEDVPEYAKQANAVTEARAIREPTAVDPTLLRQMYQSLNYKQTCVFHTVRDWCIKRVCGLDAEQFFFYINGGAGTGKSHLIKCIYSEASKILCKLPRRAEEADISNPTVLLTAFTGTAAFNISGSTLHSLLKLPRSLKPPFQGLGNKLDEVRSDLLNAEIIIIDEVSMVSKPLFAYVDARLKQIKGSQKPFGGMSVIAVGDFYQLPPVRHSKPLCVQEPLQIDLWSQFKMVTLTEIMRQKDDVVFAEMLNRIRVKDKSDELSEADRAMLSQTITEPALCPTDALHIFATNKQVNSHNSATLAQLHSNITTIDADDYKKDPQSGRMARQIEPLKGGKNDLPDSLDVAEGARAMLTRNIDVSQGLVNGSFCTLERIITSEQSGFAHVTMLGLKMDDETAGRSYRNRAPGGPDNLVYIDRAEADMKQKGVVRRQFPIKLAFACTIHKVQGMTKTLAVISLKHIFEPGMAYVAISRVTSLSGLHMLDIDESKIYANQEVTAALETMTHVNLDNMMPLFHFKQTLSRHDTLTIVHHNTEGLPSHVNDIKSHHELCLADVLCLTETHLQGSFVADSLHLEGYNMFKRNRHMSYTNLPQMANKGGGGVAVYVKNHFQVREKQYLHNVTDLEFVALKVEAPVSALIAAVYRPPDYSIASFLSNLVSLLDSLEIMDCHPIIVCGDFNENLLSNGSMPILELFRSRGYAQLITAATTEKNTLLDLIFISQPQHCLTSGVMKTYYSYHNPVYCVISCSSS</sequence>
<name>A0A671TNY8_SPAAU</name>
<dbReference type="Pfam" id="PF14214">
    <property type="entry name" value="Helitron_like_N"/>
    <property type="match status" value="1"/>
</dbReference>
<keyword evidence="1" id="KW-0347">Helicase</keyword>
<dbReference type="Proteomes" id="UP000472265">
    <property type="component" value="Chromosome 13"/>
</dbReference>
<keyword evidence="1" id="KW-0067">ATP-binding</keyword>
<dbReference type="Pfam" id="PF20209">
    <property type="entry name" value="DUF6570"/>
    <property type="match status" value="1"/>
</dbReference>
<dbReference type="GO" id="GO:0005524">
    <property type="term" value="F:ATP binding"/>
    <property type="evidence" value="ECO:0007669"/>
    <property type="project" value="UniProtKB-KW"/>
</dbReference>
<dbReference type="CDD" id="cd18809">
    <property type="entry name" value="SF1_C_RecD"/>
    <property type="match status" value="1"/>
</dbReference>
<dbReference type="Gene3D" id="3.40.50.300">
    <property type="entry name" value="P-loop containing nucleotide triphosphate hydrolases"/>
    <property type="match status" value="1"/>
</dbReference>